<dbReference type="InterPro" id="IPR036852">
    <property type="entry name" value="Peptidase_S8/S53_dom_sf"/>
</dbReference>
<dbReference type="GO" id="GO:0004252">
    <property type="term" value="F:serine-type endopeptidase activity"/>
    <property type="evidence" value="ECO:0007669"/>
    <property type="project" value="InterPro"/>
</dbReference>
<evidence type="ECO:0000313" key="10">
    <source>
        <dbReference type="RefSeq" id="XP_033571921.1"/>
    </source>
</evidence>
<evidence type="ECO:0000313" key="9">
    <source>
        <dbReference type="Proteomes" id="UP000504636"/>
    </source>
</evidence>
<evidence type="ECO:0000256" key="4">
    <source>
        <dbReference type="ARBA" id="ARBA00022825"/>
    </source>
</evidence>
<evidence type="ECO:0000256" key="3">
    <source>
        <dbReference type="ARBA" id="ARBA00022801"/>
    </source>
</evidence>
<keyword evidence="4" id="KW-0720">Serine protease</keyword>
<dbReference type="OrthoDB" id="3946663at2759"/>
<dbReference type="GO" id="GO:0006508">
    <property type="term" value="P:proteolysis"/>
    <property type="evidence" value="ECO:0007669"/>
    <property type="project" value="UniProtKB-KW"/>
</dbReference>
<comment type="caution">
    <text evidence="5">Lacks conserved residue(s) required for the propagation of feature annotation.</text>
</comment>
<dbReference type="Gene3D" id="3.40.50.200">
    <property type="entry name" value="Peptidase S8/S53 domain"/>
    <property type="match status" value="1"/>
</dbReference>
<keyword evidence="9" id="KW-1185">Reference proteome</keyword>
<name>A0A6A6YAU3_9PEZI</name>
<reference evidence="10" key="2">
    <citation type="submission" date="2020-04" db="EMBL/GenBank/DDBJ databases">
        <authorList>
            <consortium name="NCBI Genome Project"/>
        </authorList>
    </citation>
    <scope>NUCLEOTIDE SEQUENCE</scope>
    <source>
        <strain evidence="10">CBS 304.34</strain>
    </source>
</reference>
<feature type="region of interest" description="Disordered" evidence="6">
    <location>
        <begin position="93"/>
        <end position="125"/>
    </location>
</feature>
<proteinExistence type="inferred from homology"/>
<dbReference type="SUPFAM" id="SSF52743">
    <property type="entry name" value="Subtilisin-like"/>
    <property type="match status" value="1"/>
</dbReference>
<dbReference type="GeneID" id="54453634"/>
<protein>
    <submittedName>
        <fullName evidence="8 10">Subtilisin-like protein</fullName>
    </submittedName>
</protein>
<dbReference type="PROSITE" id="PS00137">
    <property type="entry name" value="SUBTILASE_HIS"/>
    <property type="match status" value="1"/>
</dbReference>
<dbReference type="InterPro" id="IPR050131">
    <property type="entry name" value="Peptidase_S8_subtilisin-like"/>
</dbReference>
<evidence type="ECO:0000256" key="6">
    <source>
        <dbReference type="SAM" id="MobiDB-lite"/>
    </source>
</evidence>
<dbReference type="PROSITE" id="PS51892">
    <property type="entry name" value="SUBTILASE"/>
    <property type="match status" value="1"/>
</dbReference>
<evidence type="ECO:0000259" key="7">
    <source>
        <dbReference type="Pfam" id="PF00082"/>
    </source>
</evidence>
<organism evidence="8">
    <name type="scientific">Mytilinidion resinicola</name>
    <dbReference type="NCBI Taxonomy" id="574789"/>
    <lineage>
        <taxon>Eukaryota</taxon>
        <taxon>Fungi</taxon>
        <taxon>Dikarya</taxon>
        <taxon>Ascomycota</taxon>
        <taxon>Pezizomycotina</taxon>
        <taxon>Dothideomycetes</taxon>
        <taxon>Pleosporomycetidae</taxon>
        <taxon>Mytilinidiales</taxon>
        <taxon>Mytilinidiaceae</taxon>
        <taxon>Mytilinidion</taxon>
    </lineage>
</organism>
<gene>
    <name evidence="8 10" type="ORF">BDZ99DRAFT_146301</name>
</gene>
<dbReference type="EMBL" id="MU003711">
    <property type="protein sequence ID" value="KAF2804957.1"/>
    <property type="molecule type" value="Genomic_DNA"/>
</dbReference>
<evidence type="ECO:0000256" key="1">
    <source>
        <dbReference type="ARBA" id="ARBA00011073"/>
    </source>
</evidence>
<keyword evidence="2" id="KW-0645">Protease</keyword>
<feature type="compositionally biased region" description="Polar residues" evidence="6">
    <location>
        <begin position="99"/>
        <end position="117"/>
    </location>
</feature>
<keyword evidence="3" id="KW-0378">Hydrolase</keyword>
<dbReference type="InterPro" id="IPR022398">
    <property type="entry name" value="Peptidase_S8_His-AS"/>
</dbReference>
<dbReference type="PANTHER" id="PTHR43806:SF11">
    <property type="entry name" value="CEREVISIN-RELATED"/>
    <property type="match status" value="1"/>
</dbReference>
<dbReference type="RefSeq" id="XP_033571921.1">
    <property type="nucleotide sequence ID" value="XM_033712741.1"/>
</dbReference>
<dbReference type="Proteomes" id="UP000504636">
    <property type="component" value="Unplaced"/>
</dbReference>
<dbReference type="AlphaFoldDB" id="A0A6A6YAU3"/>
<comment type="similarity">
    <text evidence="1 5">Belongs to the peptidase S8 family.</text>
</comment>
<evidence type="ECO:0000256" key="2">
    <source>
        <dbReference type="ARBA" id="ARBA00022670"/>
    </source>
</evidence>
<reference evidence="10" key="3">
    <citation type="submission" date="2025-04" db="UniProtKB">
        <authorList>
            <consortium name="RefSeq"/>
        </authorList>
    </citation>
    <scope>IDENTIFICATION</scope>
    <source>
        <strain evidence="10">CBS 304.34</strain>
    </source>
</reference>
<dbReference type="Pfam" id="PF00082">
    <property type="entry name" value="Peptidase_S8"/>
    <property type="match status" value="1"/>
</dbReference>
<evidence type="ECO:0000256" key="5">
    <source>
        <dbReference type="PROSITE-ProRule" id="PRU01240"/>
    </source>
</evidence>
<evidence type="ECO:0000313" key="8">
    <source>
        <dbReference type="EMBL" id="KAF2804957.1"/>
    </source>
</evidence>
<sequence>MDAKFKSPIPGTGPPEIGPLLKSAWLEAKHMSNVVNGAKNLMNALKKGGPPDLINDVKKQLKDLLNTNVPKPKGGLGLEIPNLEALKDLVPEDELPTESVPTPTSAPFTTLPTSGGRTSLQASTALQSTLSTSLASTQQSATASTTTSSSSSSSSSSHTPTAAAQDYFIMTKFGTDYDTFLNFTTDLDNNSGDISERSEFPEVEWPFYYTYMNETKAKELMDSTKYPFIEGVFVNDPGTGDGEIDMKGVIPLGDKAGHLRVERAAEEGNYPPNPDLIERRWEPSRVTSPINHLSMISQALPGNIPNSYIFDPSLGRGSTIYVVDSGFTPTLVTGGEFDMSRIQQYVVPNKFSLRGISTSLHAPEDMTDRYKSQDAVGHGTFVGSIAAGLMSGVASNADLFFIKVFNQMKNPNYKPPIPGEEPVPEFGGAGGLRMGAVIDSFRIIMNDVRKRDLKGKAVVNLSIGIREGSKHFRGISSIMKEFIQRCDDLGIAIVVAAGNSGNPNLNAGQKLVPLHKDAMTMHGTDDNAVRSLESIPQPTGYLGTKSCRLANYSRWN</sequence>
<reference evidence="8 10" key="1">
    <citation type="journal article" date="2020" name="Stud. Mycol.">
        <title>101 Dothideomycetes genomes: a test case for predicting lifestyles and emergence of pathogens.</title>
        <authorList>
            <person name="Haridas S."/>
            <person name="Albert R."/>
            <person name="Binder M."/>
            <person name="Bloem J."/>
            <person name="Labutti K."/>
            <person name="Salamov A."/>
            <person name="Andreopoulos B."/>
            <person name="Baker S."/>
            <person name="Barry K."/>
            <person name="Bills G."/>
            <person name="Bluhm B."/>
            <person name="Cannon C."/>
            <person name="Castanera R."/>
            <person name="Culley D."/>
            <person name="Daum C."/>
            <person name="Ezra D."/>
            <person name="Gonzalez J."/>
            <person name="Henrissat B."/>
            <person name="Kuo A."/>
            <person name="Liang C."/>
            <person name="Lipzen A."/>
            <person name="Lutzoni F."/>
            <person name="Magnuson J."/>
            <person name="Mondo S."/>
            <person name="Nolan M."/>
            <person name="Ohm R."/>
            <person name="Pangilinan J."/>
            <person name="Park H.-J."/>
            <person name="Ramirez L."/>
            <person name="Alfaro M."/>
            <person name="Sun H."/>
            <person name="Tritt A."/>
            <person name="Yoshinaga Y."/>
            <person name="Zwiers L.-H."/>
            <person name="Turgeon B."/>
            <person name="Goodwin S."/>
            <person name="Spatafora J."/>
            <person name="Crous P."/>
            <person name="Grigoriev I."/>
        </authorList>
    </citation>
    <scope>NUCLEOTIDE SEQUENCE</scope>
    <source>
        <strain evidence="8 10">CBS 304.34</strain>
    </source>
</reference>
<accession>A0A6A6YAU3</accession>
<dbReference type="PANTHER" id="PTHR43806">
    <property type="entry name" value="PEPTIDASE S8"/>
    <property type="match status" value="1"/>
</dbReference>
<feature type="domain" description="Peptidase S8/S53" evidence="7">
    <location>
        <begin position="315"/>
        <end position="507"/>
    </location>
</feature>
<dbReference type="InterPro" id="IPR000209">
    <property type="entry name" value="Peptidase_S8/S53_dom"/>
</dbReference>
<feature type="region of interest" description="Disordered" evidence="6">
    <location>
        <begin position="137"/>
        <end position="159"/>
    </location>
</feature>